<dbReference type="OrthoDB" id="1111121at2759"/>
<feature type="compositionally biased region" description="Basic and acidic residues" evidence="1">
    <location>
        <begin position="407"/>
        <end position="417"/>
    </location>
</feature>
<feature type="region of interest" description="Disordered" evidence="1">
    <location>
        <begin position="366"/>
        <end position="429"/>
    </location>
</feature>
<organism evidence="3 4">
    <name type="scientific">Arabis alpina</name>
    <name type="common">Alpine rock-cress</name>
    <dbReference type="NCBI Taxonomy" id="50452"/>
    <lineage>
        <taxon>Eukaryota</taxon>
        <taxon>Viridiplantae</taxon>
        <taxon>Streptophyta</taxon>
        <taxon>Embryophyta</taxon>
        <taxon>Tracheophyta</taxon>
        <taxon>Spermatophyta</taxon>
        <taxon>Magnoliopsida</taxon>
        <taxon>eudicotyledons</taxon>
        <taxon>Gunneridae</taxon>
        <taxon>Pentapetalae</taxon>
        <taxon>rosids</taxon>
        <taxon>malvids</taxon>
        <taxon>Brassicales</taxon>
        <taxon>Brassicaceae</taxon>
        <taxon>Arabideae</taxon>
        <taxon>Arabis</taxon>
    </lineage>
</organism>
<feature type="compositionally biased region" description="Basic residues" evidence="1">
    <location>
        <begin position="653"/>
        <end position="663"/>
    </location>
</feature>
<evidence type="ECO:0000313" key="3">
    <source>
        <dbReference type="EMBL" id="KFK43504.1"/>
    </source>
</evidence>
<gene>
    <name evidence="3" type="ordered locus">AALP_Aa1g133900</name>
</gene>
<keyword evidence="4" id="KW-1185">Reference proteome</keyword>
<reference evidence="4" key="1">
    <citation type="journal article" date="2015" name="Nat. Plants">
        <title>Genome expansion of Arabis alpina linked with retrotransposition and reduced symmetric DNA methylation.</title>
        <authorList>
            <person name="Willing E.M."/>
            <person name="Rawat V."/>
            <person name="Mandakova T."/>
            <person name="Maumus F."/>
            <person name="James G.V."/>
            <person name="Nordstroem K.J."/>
            <person name="Becker C."/>
            <person name="Warthmann N."/>
            <person name="Chica C."/>
            <person name="Szarzynska B."/>
            <person name="Zytnicki M."/>
            <person name="Albani M.C."/>
            <person name="Kiefer C."/>
            <person name="Bergonzi S."/>
            <person name="Castaings L."/>
            <person name="Mateos J.L."/>
            <person name="Berns M.C."/>
            <person name="Bujdoso N."/>
            <person name="Piofczyk T."/>
            <person name="de Lorenzo L."/>
            <person name="Barrero-Sicilia C."/>
            <person name="Mateos I."/>
            <person name="Piednoel M."/>
            <person name="Hagmann J."/>
            <person name="Chen-Min-Tao R."/>
            <person name="Iglesias-Fernandez R."/>
            <person name="Schuster S.C."/>
            <person name="Alonso-Blanco C."/>
            <person name="Roudier F."/>
            <person name="Carbonero P."/>
            <person name="Paz-Ares J."/>
            <person name="Davis S.J."/>
            <person name="Pecinka A."/>
            <person name="Quesneville H."/>
            <person name="Colot V."/>
            <person name="Lysak M.A."/>
            <person name="Weigel D."/>
            <person name="Coupland G."/>
            <person name="Schneeberger K."/>
        </authorList>
    </citation>
    <scope>NUCLEOTIDE SEQUENCE [LARGE SCALE GENOMIC DNA]</scope>
    <source>
        <strain evidence="4">cv. Pajares</strain>
    </source>
</reference>
<dbReference type="AlphaFoldDB" id="A0A087HN02"/>
<proteinExistence type="predicted"/>
<dbReference type="Gramene" id="KFK43504">
    <property type="protein sequence ID" value="KFK43504"/>
    <property type="gene ID" value="AALP_AA1G133900"/>
</dbReference>
<dbReference type="Proteomes" id="UP000029120">
    <property type="component" value="Chromosome 1"/>
</dbReference>
<name>A0A087HN02_ARAAL</name>
<dbReference type="Pfam" id="PF09331">
    <property type="entry name" value="DUF1985"/>
    <property type="match status" value="1"/>
</dbReference>
<feature type="compositionally biased region" description="Basic and acidic residues" evidence="1">
    <location>
        <begin position="679"/>
        <end position="688"/>
    </location>
</feature>
<dbReference type="PANTHER" id="PTHR48449:SF1">
    <property type="entry name" value="DUF1985 DOMAIN-CONTAINING PROTEIN"/>
    <property type="match status" value="1"/>
</dbReference>
<feature type="compositionally biased region" description="Polar residues" evidence="1">
    <location>
        <begin position="552"/>
        <end position="566"/>
    </location>
</feature>
<protein>
    <recommendedName>
        <fullName evidence="2">DUF1985 domain-containing protein</fullName>
    </recommendedName>
</protein>
<sequence length="874" mass="97544">MSEEGLPKRMFEIGYEPAGIRRINSYFNLRWIDIIREALEDEHLEMLAASQFRYIMQMGNHTFSVMFVHYLLSRQLVTEKEYELWWLFGGKPIRFVIEDFAHVTGLNCAPVVEASKFRPYTMQGKRKVNGKTKDAALWKSLFGKDESPTTDFIFERLVQGKKYKDPLTRFRLGLLLLVEGIVCPTCKHGLIRTETVELVADVTEFLKYPWGRESFLLTVCTAKGREPSQYAQKSTAIQGFAHAVVLVTVCCCPEIIVKPGTSDTIMDDDLPVEDVIQSVVERRLYVNVTHAKALDQKGQAQVRALLSDGLDDGIDAIGFPDEVEDKEVDTLLQMIREDYPFEHNVWVGGVKAAEVELKKKKYGKSIADEENMSPPLKENLDEDDTNGDGDNDVYHPPAQPEDVGEVPNKESEGDGRENNTNGGCGKGEQQYDIPGLVRLAAEAFEERGKGLYEGYTTTVIAKMETLLQKHKKDLVEILGEMLQTGPCGRCRNMDDGVQVPRKDDGEGVTSSARDDPLEMGGESIPTGGKGRKKRATEGLKVGVKVKGDRSHGNVTGHNKSDFNSTEDVVPTHNHAWGDEDRGDQISGNSKVKRGKGYPNSKGGVQTYGMAYRLRSSSPNVVEQKRRKANGEGGTDTDDGQAVQEDNIPIAFLNKKRERTRTKKNSISDPMGRHNKERKRRTEGNKKQRMEIELVNSSVDETSPTARGLCLIAGFNPFVSPTANKIGAFKQLLEAKQKYKGSDGLEVGNSTFLDIFNGKFLLAEESVGMLVKFMQMRRDVDSKHRFDIIPIGAQAELKRLYLAFLGSGDKVAFDFTFISDVLFKGLSAIATLILFEFHAVSALLKSEDLDDQKIKVAAENYAIHAFQTFNPNTVF</sequence>
<evidence type="ECO:0000313" key="4">
    <source>
        <dbReference type="Proteomes" id="UP000029120"/>
    </source>
</evidence>
<feature type="compositionally biased region" description="Acidic residues" evidence="1">
    <location>
        <begin position="380"/>
        <end position="391"/>
    </location>
</feature>
<evidence type="ECO:0000256" key="1">
    <source>
        <dbReference type="SAM" id="MobiDB-lite"/>
    </source>
</evidence>
<evidence type="ECO:0000259" key="2">
    <source>
        <dbReference type="Pfam" id="PF09331"/>
    </source>
</evidence>
<dbReference type="PANTHER" id="PTHR48449">
    <property type="entry name" value="DUF1985 DOMAIN-CONTAINING PROTEIN"/>
    <property type="match status" value="1"/>
</dbReference>
<dbReference type="InterPro" id="IPR015410">
    <property type="entry name" value="DUF1985"/>
</dbReference>
<accession>A0A087HN02</accession>
<dbReference type="EMBL" id="CM002869">
    <property type="protein sequence ID" value="KFK43504.1"/>
    <property type="molecule type" value="Genomic_DNA"/>
</dbReference>
<feature type="domain" description="DUF1985" evidence="2">
    <location>
        <begin position="72"/>
        <end position="219"/>
    </location>
</feature>
<feature type="region of interest" description="Disordered" evidence="1">
    <location>
        <begin position="496"/>
        <end position="688"/>
    </location>
</feature>